<dbReference type="HOGENOM" id="CLU_2478962_0_0_5"/>
<proteinExistence type="predicted"/>
<gene>
    <name evidence="1" type="ORF">GLS_c05680</name>
</gene>
<dbReference type="KEGG" id="goy:GLS_c05680"/>
<dbReference type="EMBL" id="CP004373">
    <property type="protein sequence ID" value="AHK70483.1"/>
    <property type="molecule type" value="Genomic_DNA"/>
</dbReference>
<reference evidence="1 2" key="1">
    <citation type="journal article" date="2015" name="Appl. Microbiol. Biotechnol.">
        <title>The consequence of an additional NADH dehydrogenase paralog on the growth of Gluconobacter oxydans DSM3504.</title>
        <authorList>
            <person name="Kostner D."/>
            <person name="Luchterhand B."/>
            <person name="Junker A."/>
            <person name="Volland S."/>
            <person name="Daniel R."/>
            <person name="Buchs J."/>
            <person name="Liebl W."/>
            <person name="Ehrenreich A."/>
        </authorList>
    </citation>
    <scope>NUCLEOTIDE SEQUENCE [LARGE SCALE GENOMIC DNA]</scope>
    <source>
        <strain evidence="1">DSM 3504</strain>
    </source>
</reference>
<organism evidence="1 2">
    <name type="scientific">Gluconobacter oxydans DSM 3504</name>
    <dbReference type="NCBI Taxonomy" id="1288313"/>
    <lineage>
        <taxon>Bacteria</taxon>
        <taxon>Pseudomonadati</taxon>
        <taxon>Pseudomonadota</taxon>
        <taxon>Alphaproteobacteria</taxon>
        <taxon>Acetobacterales</taxon>
        <taxon>Acetobacteraceae</taxon>
        <taxon>Gluconobacter</taxon>
    </lineage>
</organism>
<sequence>MGAALAGEALAEAGLGDCKTGLFILCLTTLFIAGPVPMENPISRAGSLRYFINGARFQRFAKREIFHLDGSGKVRRKLLRFPGRLIG</sequence>
<evidence type="ECO:0000313" key="1">
    <source>
        <dbReference type="EMBL" id="AHK70483.1"/>
    </source>
</evidence>
<protein>
    <submittedName>
        <fullName evidence="1">Uncharacterized protein</fullName>
    </submittedName>
</protein>
<accession>A0A067Z233</accession>
<evidence type="ECO:0000313" key="2">
    <source>
        <dbReference type="Proteomes" id="UP000031656"/>
    </source>
</evidence>
<dbReference type="AlphaFoldDB" id="A0A067Z233"/>
<name>A0A067Z233_GLUOY</name>
<dbReference type="Proteomes" id="UP000031656">
    <property type="component" value="Chromosome"/>
</dbReference>